<accession>A0A0L8KSY1</accession>
<proteinExistence type="predicted"/>
<evidence type="ECO:0000313" key="2">
    <source>
        <dbReference type="EMBL" id="KOG28990.1"/>
    </source>
</evidence>
<organism evidence="2 3">
    <name type="scientific">Streptomyces viridochromogenes</name>
    <dbReference type="NCBI Taxonomy" id="1938"/>
    <lineage>
        <taxon>Bacteria</taxon>
        <taxon>Bacillati</taxon>
        <taxon>Actinomycetota</taxon>
        <taxon>Actinomycetes</taxon>
        <taxon>Kitasatosporales</taxon>
        <taxon>Streptomycetaceae</taxon>
        <taxon>Streptomyces</taxon>
    </lineage>
</organism>
<evidence type="ECO:0000259" key="1">
    <source>
        <dbReference type="PROSITE" id="PS50837"/>
    </source>
</evidence>
<dbReference type="EMBL" id="LGUP01000108">
    <property type="protein sequence ID" value="KOG28990.1"/>
    <property type="molecule type" value="Genomic_DNA"/>
</dbReference>
<dbReference type="InterPro" id="IPR027417">
    <property type="entry name" value="P-loop_NTPase"/>
</dbReference>
<feature type="domain" description="NACHT" evidence="1">
    <location>
        <begin position="302"/>
        <end position="395"/>
    </location>
</feature>
<sequence>MFRSLDLFDRGDPSAPPEFRNVKRLRDHISHGGPLPTGHAESATLDSLVHGIAEAIAECLDGADLRIEAASSAEQRPVFAWGGEEVLLWPLMYVTQADTWHLYSRSAKSGGPGYMCFDTRDAIRVPSDELLIVALNPLLKPLRTDRTLRDFIEDAGRDLKGFAEEDTEPLYADREHGFEYYWDKATSDGTMPRRDYFRLGPDNAREWQDADRWVPYSQYLRDLANWHVVATRFRQRMEQMETRLAQDERETLGWPTQPQHSTRMARVVVSDMDGSHKQPECSFADLVGSVDKDLQANRGQTQVVFINGEAGIGKTRAMVDAARSRARQVEQELLEKGACDLPLFLYVRSTGHVLDSLTTVVNGAVTATRNLTDGGVKALCRNGLMILLIDGFDELLGGAGYSDALGSLRPWLSELGGRGVVVVSARSSYYMGQYRASAERATDQGMPFVQHRIAEVQRWRQAETASFLADYSVPASAIETLSRQDRELLGLPFFARAFAEIHRSPDARTSLQNNSLTQQLLSQYVAREERKLAAEDGNAALLNRDELNRVFELVAETMAGNEEREAAVSDLEDAAEQAIVAELSSRKGLQKRLPVLCGLTGVSGDASSSRFQFQHELFFDQFLAGAIGHYLREGQISQFERMLKESHWRSATVVRIVAAAGPATTAAALAELRTTADQAEGTTVASTNLGALWAAVIRATGRMPNTAIAGAVFSEELDLSAIDCPGGRLIDCEVDSLVLPSGKGWQLSMQSTPIKRIRSELVSPDLSGLRGVQHKYLTQLLLKPDTFADRSDEVLEALRAHGVQVVDADPEVQPKPSALTQASLYFLGCLSRRAEHAVVLRQDHTPEDTRLTWALTYGAASWRKFVKALNEASLALVEPFSASGERKLRLRLKTNASTILANDGTRTDIEGFWRSLEGRK</sequence>
<dbReference type="Proteomes" id="UP000037023">
    <property type="component" value="Unassembled WGS sequence"/>
</dbReference>
<dbReference type="AlphaFoldDB" id="A0A0L8KSY1"/>
<reference evidence="2 3" key="1">
    <citation type="submission" date="2015-06" db="EMBL/GenBank/DDBJ databases">
        <authorList>
            <person name="Hoefler B.C."/>
            <person name="Straight P.D."/>
        </authorList>
    </citation>
    <scope>NUCLEOTIDE SEQUENCE [LARGE SCALE GENOMIC DNA]</scope>
    <source>
        <strain evidence="2 3">NRRL 3427</strain>
    </source>
</reference>
<dbReference type="PATRIC" id="fig|1938.6.peg.2913"/>
<dbReference type="InterPro" id="IPR007111">
    <property type="entry name" value="NACHT_NTPase"/>
</dbReference>
<name>A0A0L8KSY1_STRVR</name>
<gene>
    <name evidence="2" type="ORF">ADK34_13435</name>
</gene>
<evidence type="ECO:0000313" key="3">
    <source>
        <dbReference type="Proteomes" id="UP000037023"/>
    </source>
</evidence>
<protein>
    <recommendedName>
        <fullName evidence="1">NACHT domain-containing protein</fullName>
    </recommendedName>
</protein>
<comment type="caution">
    <text evidence="2">The sequence shown here is derived from an EMBL/GenBank/DDBJ whole genome shotgun (WGS) entry which is preliminary data.</text>
</comment>
<dbReference type="Gene3D" id="3.40.50.300">
    <property type="entry name" value="P-loop containing nucleotide triphosphate hydrolases"/>
    <property type="match status" value="1"/>
</dbReference>
<dbReference type="PROSITE" id="PS50837">
    <property type="entry name" value="NACHT"/>
    <property type="match status" value="1"/>
</dbReference>